<keyword evidence="1" id="KW-0732">Signal</keyword>
<feature type="domain" description="DUF4232" evidence="2">
    <location>
        <begin position="46"/>
        <end position="173"/>
    </location>
</feature>
<feature type="signal peptide" evidence="1">
    <location>
        <begin position="1"/>
        <end position="37"/>
    </location>
</feature>
<dbReference type="AlphaFoldDB" id="A0A101PR39"/>
<protein>
    <recommendedName>
        <fullName evidence="2">DUF4232 domain-containing protein</fullName>
    </recommendedName>
</protein>
<accession>A0A101PR39</accession>
<evidence type="ECO:0000259" key="2">
    <source>
        <dbReference type="Pfam" id="PF14016"/>
    </source>
</evidence>
<sequence>MLFGKRTRRTRLLVAPAALSALSAVALIGVAAGPSQAATRPGWADTSALSVRVHALDSGAGQRYATVILTNRTHKTVRTQGYVGLQLLDAHGKDVPTHVVRDRGRAEPITLKPGQSAYTRLHWGVVAGVGEPTKAEKDPTRLEVTPPDSRSHLNTAWKLGEVLQKGRIDITPLAKGTGPRF</sequence>
<dbReference type="EMBL" id="LMWP01000062">
    <property type="protein sequence ID" value="KUN16140.1"/>
    <property type="molecule type" value="Genomic_DNA"/>
</dbReference>
<organism evidence="3 4">
    <name type="scientific">Streptomyces corchorusii</name>
    <name type="common">Streptomyces chibaensis</name>
    <dbReference type="NCBI Taxonomy" id="1903"/>
    <lineage>
        <taxon>Bacteria</taxon>
        <taxon>Bacillati</taxon>
        <taxon>Actinomycetota</taxon>
        <taxon>Actinomycetes</taxon>
        <taxon>Kitasatosporales</taxon>
        <taxon>Streptomycetaceae</taxon>
        <taxon>Streptomyces</taxon>
    </lineage>
</organism>
<keyword evidence="4" id="KW-1185">Reference proteome</keyword>
<feature type="chain" id="PRO_5007102967" description="DUF4232 domain-containing protein" evidence="1">
    <location>
        <begin position="38"/>
        <end position="181"/>
    </location>
</feature>
<dbReference type="Proteomes" id="UP000053398">
    <property type="component" value="Unassembled WGS sequence"/>
</dbReference>
<evidence type="ECO:0000313" key="3">
    <source>
        <dbReference type="EMBL" id="KUN16140.1"/>
    </source>
</evidence>
<dbReference type="RefSeq" id="WP_059266779.1">
    <property type="nucleotide sequence ID" value="NZ_KQ948375.1"/>
</dbReference>
<name>A0A101PR39_STRCK</name>
<dbReference type="Pfam" id="PF14016">
    <property type="entry name" value="DUF4232"/>
    <property type="match status" value="1"/>
</dbReference>
<evidence type="ECO:0000313" key="4">
    <source>
        <dbReference type="Proteomes" id="UP000053398"/>
    </source>
</evidence>
<gene>
    <name evidence="3" type="ORF">AQJ11_40730</name>
</gene>
<comment type="caution">
    <text evidence="3">The sequence shown here is derived from an EMBL/GenBank/DDBJ whole genome shotgun (WGS) entry which is preliminary data.</text>
</comment>
<proteinExistence type="predicted"/>
<evidence type="ECO:0000256" key="1">
    <source>
        <dbReference type="SAM" id="SignalP"/>
    </source>
</evidence>
<dbReference type="InterPro" id="IPR025326">
    <property type="entry name" value="DUF4232"/>
</dbReference>
<reference evidence="3 4" key="1">
    <citation type="submission" date="2015-10" db="EMBL/GenBank/DDBJ databases">
        <title>Draft genome sequence of Streptomyces corchorusii DSM 40340, type strain for the species Streptomyces corchorusii.</title>
        <authorList>
            <person name="Ruckert C."/>
            <person name="Winkler A."/>
            <person name="Kalinowski J."/>
            <person name="Kampfer P."/>
            <person name="Glaeser S."/>
        </authorList>
    </citation>
    <scope>NUCLEOTIDE SEQUENCE [LARGE SCALE GENOMIC DNA]</scope>
    <source>
        <strain evidence="3 4">DSM 40340</strain>
    </source>
</reference>